<evidence type="ECO:0000256" key="1">
    <source>
        <dbReference type="SAM" id="SignalP"/>
    </source>
</evidence>
<dbReference type="EMBL" id="FSQW01000002">
    <property type="protein sequence ID" value="SIO04347.1"/>
    <property type="molecule type" value="Genomic_DNA"/>
</dbReference>
<dbReference type="OrthoDB" id="7855653at2"/>
<organism evidence="2 3">
    <name type="scientific">Parasphingorhabdus marina DSM 22363</name>
    <dbReference type="NCBI Taxonomy" id="1123272"/>
    <lineage>
        <taxon>Bacteria</taxon>
        <taxon>Pseudomonadati</taxon>
        <taxon>Pseudomonadota</taxon>
        <taxon>Alphaproteobacteria</taxon>
        <taxon>Sphingomonadales</taxon>
        <taxon>Sphingomonadaceae</taxon>
        <taxon>Parasphingorhabdus</taxon>
    </lineage>
</organism>
<name>A0A1N6GA43_9SPHN</name>
<dbReference type="RefSeq" id="WP_143182870.1">
    <property type="nucleotide sequence ID" value="NZ_FSQW01000002.1"/>
</dbReference>
<evidence type="ECO:0000313" key="2">
    <source>
        <dbReference type="EMBL" id="SIO04347.1"/>
    </source>
</evidence>
<evidence type="ECO:0000313" key="3">
    <source>
        <dbReference type="Proteomes" id="UP000185192"/>
    </source>
</evidence>
<keyword evidence="1" id="KW-0732">Signal</keyword>
<reference evidence="3" key="1">
    <citation type="submission" date="2016-11" db="EMBL/GenBank/DDBJ databases">
        <authorList>
            <person name="Varghese N."/>
            <person name="Submissions S."/>
        </authorList>
    </citation>
    <scope>NUCLEOTIDE SEQUENCE [LARGE SCALE GENOMIC DNA]</scope>
    <source>
        <strain evidence="3">DSM 22363</strain>
    </source>
</reference>
<evidence type="ECO:0008006" key="4">
    <source>
        <dbReference type="Google" id="ProtNLM"/>
    </source>
</evidence>
<proteinExistence type="predicted"/>
<dbReference type="Proteomes" id="UP000185192">
    <property type="component" value="Unassembled WGS sequence"/>
</dbReference>
<dbReference type="STRING" id="1123272.SAMN02745824_2739"/>
<dbReference type="AlphaFoldDB" id="A0A1N6GA43"/>
<feature type="chain" id="PRO_5012116573" description="Tetratricopeptide repeat-containing protein" evidence="1">
    <location>
        <begin position="21"/>
        <end position="240"/>
    </location>
</feature>
<keyword evidence="3" id="KW-1185">Reference proteome</keyword>
<protein>
    <recommendedName>
        <fullName evidence="4">Tetratricopeptide repeat-containing protein</fullName>
    </recommendedName>
</protein>
<sequence length="240" mass="26940">MQRKMLVGFGAMLFATAAHAGIPVTNDVECPVGGENFQTVGTASCSNFGGSQDFLLKVSTSCDFVTRLPQCPGNRLPMYKKFSDDEIKRLESYLQSREFQSFSSRSRYFIAKKVDDFLVSGGSEKVVSIYFLLGGLQHDRGNTLSDPEYLAFLDSFDAASLAERSKDDLPYIRLVIAYTHFVRKSYDEAQKLLDLVKSSVPERENKFLTTYITRLESCMAETGETSCRSTEQVMPRKKTD</sequence>
<accession>A0A1N6GA43</accession>
<feature type="signal peptide" evidence="1">
    <location>
        <begin position="1"/>
        <end position="20"/>
    </location>
</feature>
<gene>
    <name evidence="2" type="ORF">SAMN02745824_2739</name>
</gene>